<dbReference type="EMBL" id="PFGX01000106">
    <property type="protein sequence ID" value="PIW75117.1"/>
    <property type="molecule type" value="Genomic_DNA"/>
</dbReference>
<feature type="non-terminal residue" evidence="2">
    <location>
        <position position="52"/>
    </location>
</feature>
<dbReference type="SMART" id="SM00831">
    <property type="entry name" value="Cation_ATPase_N"/>
    <property type="match status" value="1"/>
</dbReference>
<proteinExistence type="predicted"/>
<evidence type="ECO:0000313" key="2">
    <source>
        <dbReference type="EMBL" id="PIW75117.1"/>
    </source>
</evidence>
<accession>A0A2M7IF13</accession>
<protein>
    <recommendedName>
        <fullName evidence="1">Cation-transporting P-type ATPase N-terminal domain-containing protein</fullName>
    </recommendedName>
</protein>
<feature type="domain" description="Cation-transporting P-type ATPase N-terminal" evidence="1">
    <location>
        <begin position="1"/>
        <end position="52"/>
    </location>
</feature>
<dbReference type="InterPro" id="IPR004014">
    <property type="entry name" value="ATPase_P-typ_cation-transptr_N"/>
</dbReference>
<dbReference type="InterPro" id="IPR023298">
    <property type="entry name" value="ATPase_P-typ_TM_dom_sf"/>
</dbReference>
<organism evidence="2 3">
    <name type="scientific">Candidatus Portnoybacteria bacterium CG_4_8_14_3_um_filter_44_10</name>
    <dbReference type="NCBI Taxonomy" id="1974802"/>
    <lineage>
        <taxon>Bacteria</taxon>
        <taxon>Candidatus Portnoyibacteriota</taxon>
    </lineage>
</organism>
<dbReference type="Proteomes" id="UP000231280">
    <property type="component" value="Unassembled WGS sequence"/>
</dbReference>
<sequence>MWHSLEIDEIYKKLETEPGGLGEKEAQKRLAAFGPNKLPEEKKVSRLKIFFG</sequence>
<evidence type="ECO:0000313" key="3">
    <source>
        <dbReference type="Proteomes" id="UP000231280"/>
    </source>
</evidence>
<evidence type="ECO:0000259" key="1">
    <source>
        <dbReference type="SMART" id="SM00831"/>
    </source>
</evidence>
<dbReference type="Pfam" id="PF00690">
    <property type="entry name" value="Cation_ATPase_N"/>
    <property type="match status" value="1"/>
</dbReference>
<dbReference type="SUPFAM" id="SSF81665">
    <property type="entry name" value="Calcium ATPase, transmembrane domain M"/>
    <property type="match status" value="1"/>
</dbReference>
<name>A0A2M7IF13_9BACT</name>
<dbReference type="AlphaFoldDB" id="A0A2M7IF13"/>
<reference evidence="3" key="1">
    <citation type="submission" date="2017-09" db="EMBL/GenBank/DDBJ databases">
        <title>Depth-based differentiation of microbial function through sediment-hosted aquifers and enrichment of novel symbionts in the deep terrestrial subsurface.</title>
        <authorList>
            <person name="Probst A.J."/>
            <person name="Ladd B."/>
            <person name="Jarett J.K."/>
            <person name="Geller-Mcgrath D.E."/>
            <person name="Sieber C.M.K."/>
            <person name="Emerson J.B."/>
            <person name="Anantharaman K."/>
            <person name="Thomas B.C."/>
            <person name="Malmstrom R."/>
            <person name="Stieglmeier M."/>
            <person name="Klingl A."/>
            <person name="Woyke T."/>
            <person name="Ryan C.M."/>
            <person name="Banfield J.F."/>
        </authorList>
    </citation>
    <scope>NUCLEOTIDE SEQUENCE [LARGE SCALE GENOMIC DNA]</scope>
</reference>
<comment type="caution">
    <text evidence="2">The sequence shown here is derived from an EMBL/GenBank/DDBJ whole genome shotgun (WGS) entry which is preliminary data.</text>
</comment>
<gene>
    <name evidence="2" type="ORF">CO002_03830</name>
</gene>